<evidence type="ECO:0000313" key="3">
    <source>
        <dbReference type="Proteomes" id="UP000044602"/>
    </source>
</evidence>
<organism evidence="2 3">
    <name type="scientific">Verticillium longisporum</name>
    <name type="common">Verticillium dahliae var. longisporum</name>
    <dbReference type="NCBI Taxonomy" id="100787"/>
    <lineage>
        <taxon>Eukaryota</taxon>
        <taxon>Fungi</taxon>
        <taxon>Dikarya</taxon>
        <taxon>Ascomycota</taxon>
        <taxon>Pezizomycotina</taxon>
        <taxon>Sordariomycetes</taxon>
        <taxon>Hypocreomycetidae</taxon>
        <taxon>Glomerellales</taxon>
        <taxon>Plectosphaerellaceae</taxon>
        <taxon>Verticillium</taxon>
    </lineage>
</organism>
<evidence type="ECO:0000256" key="1">
    <source>
        <dbReference type="SAM" id="MobiDB-lite"/>
    </source>
</evidence>
<evidence type="ECO:0000313" key="2">
    <source>
        <dbReference type="EMBL" id="CRK36469.1"/>
    </source>
</evidence>
<dbReference type="EMBL" id="CVQH01024083">
    <property type="protein sequence ID" value="CRK36469.1"/>
    <property type="molecule type" value="Genomic_DNA"/>
</dbReference>
<dbReference type="AlphaFoldDB" id="A0A0G4MQN8"/>
<name>A0A0G4MQN8_VERLO</name>
<gene>
    <name evidence="2" type="ORF">BN1708_007068</name>
</gene>
<accession>A0A0G4MQN8</accession>
<protein>
    <submittedName>
        <fullName evidence="2">Uncharacterized protein</fullName>
    </submittedName>
</protein>
<dbReference type="Proteomes" id="UP000044602">
    <property type="component" value="Unassembled WGS sequence"/>
</dbReference>
<feature type="region of interest" description="Disordered" evidence="1">
    <location>
        <begin position="1"/>
        <end position="26"/>
    </location>
</feature>
<sequence>MSVVRHAPSQPATARSMMAAKTRSTHPEMIGRRDVTAEAAGGMITETCRITTSRIDDYDPSIYRLRSPVYQLNAFFINPQSSRHYFSRWNITLMRASSIHHKPRQVLGRELTILTYTGTANPGPVINPRGLGTLSRQRNLSSSLSSVC</sequence>
<proteinExistence type="predicted"/>
<reference evidence="2 3" key="1">
    <citation type="submission" date="2015-05" db="EMBL/GenBank/DDBJ databases">
        <authorList>
            <person name="Wang D.B."/>
            <person name="Wang M."/>
        </authorList>
    </citation>
    <scope>NUCLEOTIDE SEQUENCE [LARGE SCALE GENOMIC DNA]</scope>
    <source>
        <strain evidence="2">VL1</strain>
    </source>
</reference>
<keyword evidence="3" id="KW-1185">Reference proteome</keyword>